<dbReference type="GO" id="GO:0008236">
    <property type="term" value="F:serine-type peptidase activity"/>
    <property type="evidence" value="ECO:0007669"/>
    <property type="project" value="UniProtKB-KW"/>
</dbReference>
<evidence type="ECO:0000256" key="6">
    <source>
        <dbReference type="SAM" id="SignalP"/>
    </source>
</evidence>
<dbReference type="PROSITE" id="PS50106">
    <property type="entry name" value="PDZ"/>
    <property type="match status" value="1"/>
</dbReference>
<dbReference type="GO" id="GO:0004175">
    <property type="term" value="F:endopeptidase activity"/>
    <property type="evidence" value="ECO:0007669"/>
    <property type="project" value="TreeGrafter"/>
</dbReference>
<protein>
    <recommendedName>
        <fullName evidence="7">PDZ domain-containing protein</fullName>
    </recommendedName>
</protein>
<dbReference type="NCBIfam" id="TIGR00225">
    <property type="entry name" value="prc"/>
    <property type="match status" value="1"/>
</dbReference>
<proteinExistence type="inferred from homology"/>
<reference evidence="9" key="1">
    <citation type="submission" date="2021-01" db="EMBL/GenBank/DDBJ databases">
        <authorList>
            <person name="Corre E."/>
            <person name="Pelletier E."/>
            <person name="Niang G."/>
            <person name="Scheremetjew M."/>
            <person name="Finn R."/>
            <person name="Kale V."/>
            <person name="Holt S."/>
            <person name="Cochrane G."/>
            <person name="Meng A."/>
            <person name="Brown T."/>
            <person name="Cohen L."/>
        </authorList>
    </citation>
    <scope>NUCLEOTIDE SEQUENCE</scope>
    <source>
        <strain evidence="9">CCMP645</strain>
    </source>
</reference>
<dbReference type="Gene3D" id="3.30.750.44">
    <property type="match status" value="1"/>
</dbReference>
<dbReference type="GO" id="GO:0006508">
    <property type="term" value="P:proteolysis"/>
    <property type="evidence" value="ECO:0007669"/>
    <property type="project" value="UniProtKB-KW"/>
</dbReference>
<comment type="similarity">
    <text evidence="1">Belongs to the peptidase S41A family.</text>
</comment>
<evidence type="ECO:0000256" key="1">
    <source>
        <dbReference type="ARBA" id="ARBA00009179"/>
    </source>
</evidence>
<dbReference type="CDD" id="cd07560">
    <property type="entry name" value="Peptidase_S41_CPP"/>
    <property type="match status" value="1"/>
</dbReference>
<dbReference type="InterPro" id="IPR041489">
    <property type="entry name" value="PDZ_6"/>
</dbReference>
<dbReference type="InterPro" id="IPR001478">
    <property type="entry name" value="PDZ"/>
</dbReference>
<feature type="chain" id="PRO_5035676666" description="PDZ domain-containing protein" evidence="6">
    <location>
        <begin position="30"/>
        <end position="819"/>
    </location>
</feature>
<name>A0A6T0B1X8_CHRCT</name>
<dbReference type="SUPFAM" id="SSF52096">
    <property type="entry name" value="ClpP/crotonase"/>
    <property type="match status" value="1"/>
</dbReference>
<dbReference type="AlphaFoldDB" id="A0A6T0B1X8"/>
<dbReference type="PANTHER" id="PTHR32060:SF22">
    <property type="entry name" value="CARBOXYL-TERMINAL-PROCESSING PEPTIDASE 3, CHLOROPLASTIC"/>
    <property type="match status" value="1"/>
</dbReference>
<gene>
    <name evidence="8" type="ORF">PCAR00345_LOCUS31092</name>
    <name evidence="9" type="ORF">PCAR00345_LOCUS31093</name>
</gene>
<keyword evidence="3" id="KW-0378">Hydrolase</keyword>
<dbReference type="Gene3D" id="3.90.226.10">
    <property type="entry name" value="2-enoyl-CoA Hydratase, Chain A, domain 1"/>
    <property type="match status" value="1"/>
</dbReference>
<dbReference type="SMART" id="SM00228">
    <property type="entry name" value="PDZ"/>
    <property type="match status" value="1"/>
</dbReference>
<evidence type="ECO:0000256" key="3">
    <source>
        <dbReference type="ARBA" id="ARBA00022801"/>
    </source>
</evidence>
<keyword evidence="6" id="KW-0732">Signal</keyword>
<organism evidence="9">
    <name type="scientific">Chrysotila carterae</name>
    <name type="common">Marine alga</name>
    <name type="synonym">Syracosphaera carterae</name>
    <dbReference type="NCBI Taxonomy" id="13221"/>
    <lineage>
        <taxon>Eukaryota</taxon>
        <taxon>Haptista</taxon>
        <taxon>Haptophyta</taxon>
        <taxon>Prymnesiophyceae</taxon>
        <taxon>Isochrysidales</taxon>
        <taxon>Isochrysidaceae</taxon>
        <taxon>Chrysotila</taxon>
    </lineage>
</organism>
<dbReference type="EMBL" id="HBIZ01048589">
    <property type="protein sequence ID" value="CAE0778454.1"/>
    <property type="molecule type" value="Transcribed_RNA"/>
</dbReference>
<evidence type="ECO:0000256" key="4">
    <source>
        <dbReference type="ARBA" id="ARBA00022825"/>
    </source>
</evidence>
<evidence type="ECO:0000313" key="8">
    <source>
        <dbReference type="EMBL" id="CAE0778453.1"/>
    </source>
</evidence>
<feature type="compositionally biased region" description="Polar residues" evidence="5">
    <location>
        <begin position="780"/>
        <end position="790"/>
    </location>
</feature>
<evidence type="ECO:0000259" key="7">
    <source>
        <dbReference type="PROSITE" id="PS50106"/>
    </source>
</evidence>
<accession>A0A6T0B1X8</accession>
<sequence length="819" mass="86992">MPHGQQLSARMALLLRLTISTLCATGAYALLSCGGVPSAFSLQRNPTSRAVLCQRHPRIVYPLSRSRTAPLVLLLDREPRDDDKDVGSPKLLLSDFARIFSQAPATPATPQPDALTVWKSRAQQAAAPLLAAAANVKPLQILLGFGTALALVASSVAVTSSAISDFLAENQRGLVLERAILFGAILEDVNDAYVEQEVDIDRLFQTGVNAMLSSLDPYSTYENARQAEDLFLRTSGRYGGVGLTIGRDGDDVLVLGALEGFAFDAGVRAGDRILKIDNQPVRGLDLDRVKAMLRGEPGTNVQLLVQRDGATESDLALDLGRKLVRLPDIPLATEMRPGVGYIKLDGFTEGTADEMAAAIRNLALPDPDAAEAKPPLQALVLDLRDNPGGLLDAAVAVSQQLVPEGTHIVSTAGRVYGGEGSSLSYSSAKPPLLPPDTRLVVLVNRNTASAAEIVTGVVQDTDRGVVVGQRTFGKGLVQIVEPLPGGASLKLTVAKYYTPSGRCIQAMSYTPRGEERAVQIDGEDEDEDEMSSAYSNSIGKRVKDALRESFRTSNGRPVRSAGGIDPDIAVEPKAIGELERSLLQRGLFFKYAGEWLQQHAGAPQSQIRALDAAQESTYRDFVRYARAADAKAGTLAPHSRVLSEKLTALEKAIAASGDRQKSAREVQVLRQLLVEEDLAQFSSQKEAISADLREAVLARLTKPSARAASILSADPQVIAAVDLALDANKYSSLLAPPPSPSPLTTTAAAEPAAATAQLSSAQTVRTPQGRGVASSGARPSRQTMSTSSRDVSADQLKRKHFAAIAEELLAPSPEASVYG</sequence>
<dbReference type="InterPro" id="IPR005151">
    <property type="entry name" value="Tail-specific_protease"/>
</dbReference>
<dbReference type="InterPro" id="IPR004447">
    <property type="entry name" value="Peptidase_S41A"/>
</dbReference>
<dbReference type="InterPro" id="IPR036034">
    <property type="entry name" value="PDZ_sf"/>
</dbReference>
<evidence type="ECO:0000313" key="9">
    <source>
        <dbReference type="EMBL" id="CAE0778454.1"/>
    </source>
</evidence>
<keyword evidence="4" id="KW-0720">Serine protease</keyword>
<dbReference type="CDD" id="cd06782">
    <property type="entry name" value="cpPDZ_CPP-like"/>
    <property type="match status" value="1"/>
</dbReference>
<dbReference type="InterPro" id="IPR029045">
    <property type="entry name" value="ClpP/crotonase-like_dom_sf"/>
</dbReference>
<feature type="region of interest" description="Disordered" evidence="5">
    <location>
        <begin position="736"/>
        <end position="794"/>
    </location>
</feature>
<dbReference type="Pfam" id="PF03572">
    <property type="entry name" value="Peptidase_S41"/>
    <property type="match status" value="1"/>
</dbReference>
<feature type="signal peptide" evidence="6">
    <location>
        <begin position="1"/>
        <end position="29"/>
    </location>
</feature>
<feature type="domain" description="PDZ" evidence="7">
    <location>
        <begin position="229"/>
        <end position="308"/>
    </location>
</feature>
<dbReference type="PANTHER" id="PTHR32060">
    <property type="entry name" value="TAIL-SPECIFIC PROTEASE"/>
    <property type="match status" value="1"/>
</dbReference>
<evidence type="ECO:0000256" key="2">
    <source>
        <dbReference type="ARBA" id="ARBA00022670"/>
    </source>
</evidence>
<dbReference type="SMART" id="SM00245">
    <property type="entry name" value="TSPc"/>
    <property type="match status" value="1"/>
</dbReference>
<dbReference type="SUPFAM" id="SSF50156">
    <property type="entry name" value="PDZ domain-like"/>
    <property type="match status" value="1"/>
</dbReference>
<dbReference type="Gene3D" id="2.30.42.10">
    <property type="match status" value="1"/>
</dbReference>
<keyword evidence="2" id="KW-0645">Protease</keyword>
<evidence type="ECO:0000256" key="5">
    <source>
        <dbReference type="SAM" id="MobiDB-lite"/>
    </source>
</evidence>
<feature type="compositionally biased region" description="Low complexity" evidence="5">
    <location>
        <begin position="742"/>
        <end position="761"/>
    </location>
</feature>
<dbReference type="Pfam" id="PF17820">
    <property type="entry name" value="PDZ_6"/>
    <property type="match status" value="1"/>
</dbReference>
<dbReference type="EMBL" id="HBIZ01048588">
    <property type="protein sequence ID" value="CAE0778453.1"/>
    <property type="molecule type" value="Transcribed_RNA"/>
</dbReference>